<comment type="function">
    <text evidence="5">Catalyzes the reversible hydration of carbon dioxide to form bicarbonate.</text>
</comment>
<evidence type="ECO:0000256" key="5">
    <source>
        <dbReference type="ARBA" id="ARBA00024993"/>
    </source>
</evidence>
<dbReference type="GO" id="GO:0008270">
    <property type="term" value="F:zinc ion binding"/>
    <property type="evidence" value="ECO:0007669"/>
    <property type="project" value="UniProtKB-UniRule"/>
</dbReference>
<evidence type="ECO:0000256" key="4">
    <source>
        <dbReference type="ARBA" id="ARBA00023239"/>
    </source>
</evidence>
<evidence type="ECO:0000256" key="8">
    <source>
        <dbReference type="RuleBase" id="RU003956"/>
    </source>
</evidence>
<dbReference type="Proteomes" id="UP000470876">
    <property type="component" value="Unassembled WGS sequence"/>
</dbReference>
<dbReference type="RefSeq" id="WP_163828305.1">
    <property type="nucleotide sequence ID" value="NZ_JAAGUX010000014.1"/>
</dbReference>
<reference evidence="11 12" key="1">
    <citation type="submission" date="2020-01" db="EMBL/GenBank/DDBJ databases">
        <title>Genetics and antimicrobial susceptibilities of Nocardia species isolated from the soil; a comparison with species isolated from humans.</title>
        <authorList>
            <person name="Carrasco G."/>
            <person name="Monzon S."/>
            <person name="Sansegundo M."/>
            <person name="Garcia E."/>
            <person name="Garrido N."/>
            <person name="Medina M.J."/>
            <person name="Villalon P."/>
            <person name="Ramirez-Arocha A.C."/>
            <person name="Jimenez P."/>
            <person name="Cuesta I."/>
            <person name="Valdezate S."/>
        </authorList>
    </citation>
    <scope>NUCLEOTIDE SEQUENCE [LARGE SCALE GENOMIC DNA]</scope>
    <source>
        <strain evidence="9 11">CNM20110639</strain>
        <strain evidence="10 12">CNM20110649</strain>
    </source>
</reference>
<feature type="binding site" evidence="7">
    <location>
        <position position="98"/>
    </location>
    <ligand>
        <name>Zn(2+)</name>
        <dbReference type="ChEBI" id="CHEBI:29105"/>
    </ligand>
</feature>
<comment type="cofactor">
    <cofactor evidence="7">
        <name>Zn(2+)</name>
        <dbReference type="ChEBI" id="CHEBI:29105"/>
    </cofactor>
    <text evidence="7">Binds 1 zinc ion per subunit.</text>
</comment>
<evidence type="ECO:0000313" key="9">
    <source>
        <dbReference type="EMBL" id="NEW43333.1"/>
    </source>
</evidence>
<evidence type="ECO:0000256" key="2">
    <source>
        <dbReference type="ARBA" id="ARBA00012925"/>
    </source>
</evidence>
<accession>A0A6P1D2Z3</accession>
<dbReference type="EC" id="4.2.1.1" evidence="2 8"/>
<keyword evidence="12" id="KW-1185">Reference proteome</keyword>
<feature type="binding site" evidence="7">
    <location>
        <position position="101"/>
    </location>
    <ligand>
        <name>Zn(2+)</name>
        <dbReference type="ChEBI" id="CHEBI:29105"/>
    </ligand>
</feature>
<dbReference type="Pfam" id="PF00484">
    <property type="entry name" value="Pro_CA"/>
    <property type="match status" value="1"/>
</dbReference>
<protein>
    <recommendedName>
        <fullName evidence="2 8">Carbonic anhydrase</fullName>
        <ecNumber evidence="2 8">4.2.1.1</ecNumber>
    </recommendedName>
    <alternativeName>
        <fullName evidence="8">Carbonate dehydratase</fullName>
    </alternativeName>
</protein>
<dbReference type="PROSITE" id="PS00705">
    <property type="entry name" value="PROK_CO2_ANHYDRASE_2"/>
    <property type="match status" value="1"/>
</dbReference>
<evidence type="ECO:0000256" key="6">
    <source>
        <dbReference type="ARBA" id="ARBA00048348"/>
    </source>
</evidence>
<dbReference type="InterPro" id="IPR015892">
    <property type="entry name" value="Carbonic_anhydrase_CS"/>
</dbReference>
<comment type="catalytic activity">
    <reaction evidence="6 8">
        <text>hydrogencarbonate + H(+) = CO2 + H2O</text>
        <dbReference type="Rhea" id="RHEA:10748"/>
        <dbReference type="ChEBI" id="CHEBI:15377"/>
        <dbReference type="ChEBI" id="CHEBI:15378"/>
        <dbReference type="ChEBI" id="CHEBI:16526"/>
        <dbReference type="ChEBI" id="CHEBI:17544"/>
        <dbReference type="EC" id="4.2.1.1"/>
    </reaction>
</comment>
<dbReference type="GO" id="GO:0015976">
    <property type="term" value="P:carbon utilization"/>
    <property type="evidence" value="ECO:0007669"/>
    <property type="project" value="InterPro"/>
</dbReference>
<evidence type="ECO:0000256" key="3">
    <source>
        <dbReference type="ARBA" id="ARBA00022833"/>
    </source>
</evidence>
<feature type="binding site" evidence="7">
    <location>
        <position position="39"/>
    </location>
    <ligand>
        <name>Zn(2+)</name>
        <dbReference type="ChEBI" id="CHEBI:29105"/>
    </ligand>
</feature>
<dbReference type="Proteomes" id="UP000468928">
    <property type="component" value="Unassembled WGS sequence"/>
</dbReference>
<dbReference type="SUPFAM" id="SSF53056">
    <property type="entry name" value="beta-carbonic anhydrase, cab"/>
    <property type="match status" value="1"/>
</dbReference>
<name>A0A6P1D2Z3_9NOCA</name>
<comment type="function">
    <text evidence="8">Reversible hydration of carbon dioxide.</text>
</comment>
<evidence type="ECO:0000313" key="10">
    <source>
        <dbReference type="EMBL" id="NEW56123.1"/>
    </source>
</evidence>
<keyword evidence="7" id="KW-0479">Metal-binding</keyword>
<comment type="caution">
    <text evidence="9">The sequence shown here is derived from an EMBL/GenBank/DDBJ whole genome shotgun (WGS) entry which is preliminary data.</text>
</comment>
<organism evidence="9 11">
    <name type="scientific">Nocardia cyriacigeorgica</name>
    <dbReference type="NCBI Taxonomy" id="135487"/>
    <lineage>
        <taxon>Bacteria</taxon>
        <taxon>Bacillati</taxon>
        <taxon>Actinomycetota</taxon>
        <taxon>Actinomycetes</taxon>
        <taxon>Mycobacteriales</taxon>
        <taxon>Nocardiaceae</taxon>
        <taxon>Nocardia</taxon>
    </lineage>
</organism>
<dbReference type="InterPro" id="IPR036874">
    <property type="entry name" value="Carbonic_anhydrase_sf"/>
</dbReference>
<feature type="binding site" evidence="7">
    <location>
        <position position="41"/>
    </location>
    <ligand>
        <name>Zn(2+)</name>
        <dbReference type="ChEBI" id="CHEBI:29105"/>
    </ligand>
</feature>
<dbReference type="Gene3D" id="3.40.1050.10">
    <property type="entry name" value="Carbonic anhydrase"/>
    <property type="match status" value="1"/>
</dbReference>
<dbReference type="EMBL" id="JAAGUZ010000004">
    <property type="protein sequence ID" value="NEW43333.1"/>
    <property type="molecule type" value="Genomic_DNA"/>
</dbReference>
<keyword evidence="4 8" id="KW-0456">Lyase</keyword>
<dbReference type="PANTHER" id="PTHR11002">
    <property type="entry name" value="CARBONIC ANHYDRASE"/>
    <property type="match status" value="1"/>
</dbReference>
<dbReference type="PANTHER" id="PTHR11002:SF42">
    <property type="entry name" value="CARBONIC ANHYDRASE 1"/>
    <property type="match status" value="1"/>
</dbReference>
<dbReference type="EMBL" id="JAAGUX010000014">
    <property type="protein sequence ID" value="NEW56123.1"/>
    <property type="molecule type" value="Genomic_DNA"/>
</dbReference>
<evidence type="ECO:0000256" key="1">
    <source>
        <dbReference type="ARBA" id="ARBA00006217"/>
    </source>
</evidence>
<dbReference type="SMART" id="SM00947">
    <property type="entry name" value="Pro_CA"/>
    <property type="match status" value="1"/>
</dbReference>
<sequence length="195" mass="20089">MQDLDGGVARFHERVLPRKAGLFQRLATHHAPHTLFISCSDARVVPELITQSEPGELFVIRTAGNIVPVYRGDADGVAASIEYAVTALGVSTIVVCGHSACGAMTAVATGADLAAMPSVAAWLGHVNAANADGESRAAAVAALVRDNVAEQLDNLLTHPSVARAVADSAVEVRGWVYDIATGSVSPVEPASALTV</sequence>
<evidence type="ECO:0000313" key="11">
    <source>
        <dbReference type="Proteomes" id="UP000468928"/>
    </source>
</evidence>
<dbReference type="AlphaFoldDB" id="A0A6P1D2Z3"/>
<evidence type="ECO:0000256" key="7">
    <source>
        <dbReference type="PIRSR" id="PIRSR601765-1"/>
    </source>
</evidence>
<keyword evidence="3 7" id="KW-0862">Zinc</keyword>
<dbReference type="InterPro" id="IPR001765">
    <property type="entry name" value="Carbonic_anhydrase"/>
</dbReference>
<proteinExistence type="inferred from homology"/>
<evidence type="ECO:0000313" key="12">
    <source>
        <dbReference type="Proteomes" id="UP000470876"/>
    </source>
</evidence>
<dbReference type="GO" id="GO:0004089">
    <property type="term" value="F:carbonate dehydratase activity"/>
    <property type="evidence" value="ECO:0007669"/>
    <property type="project" value="UniProtKB-UniRule"/>
</dbReference>
<gene>
    <name evidence="9" type="ORF">GV789_02520</name>
    <name evidence="10" type="ORF">GV794_10730</name>
</gene>
<comment type="similarity">
    <text evidence="1 8">Belongs to the beta-class carbonic anhydrase family.</text>
</comment>